<sequence>MESEILALAGTAASTLVGLMVSDSWPHIRDRIGRLLGGGRAGRAPAGELERSRRVLVAAHRDDDEEAAALVEAEWRSRLAGLLGTDPAAGRELGRLLDELGRGDTPSPSLEGVHNVVNGEVRNGPVIQSGLITGLTIHSGSGEPEPDA</sequence>
<dbReference type="Proteomes" id="UP000695264">
    <property type="component" value="Unassembled WGS sequence"/>
</dbReference>
<proteinExistence type="predicted"/>
<comment type="caution">
    <text evidence="1">The sequence shown here is derived from an EMBL/GenBank/DDBJ whole genome shotgun (WGS) entry which is preliminary data.</text>
</comment>
<keyword evidence="2" id="KW-1185">Reference proteome</keyword>
<dbReference type="RefSeq" id="WP_168101466.1">
    <property type="nucleotide sequence ID" value="NZ_JAATEN010000006.1"/>
</dbReference>
<evidence type="ECO:0000313" key="2">
    <source>
        <dbReference type="Proteomes" id="UP000695264"/>
    </source>
</evidence>
<protein>
    <submittedName>
        <fullName evidence="1">Uncharacterized protein</fullName>
    </submittedName>
</protein>
<dbReference type="EMBL" id="JAATEN010000006">
    <property type="protein sequence ID" value="NJQ00856.1"/>
    <property type="molecule type" value="Genomic_DNA"/>
</dbReference>
<reference evidence="1 2" key="1">
    <citation type="submission" date="2020-03" db="EMBL/GenBank/DDBJ databases">
        <title>WGS of actinomycetes isolated from Thailand.</title>
        <authorList>
            <person name="Thawai C."/>
        </authorList>
    </citation>
    <scope>NUCLEOTIDE SEQUENCE [LARGE SCALE GENOMIC DNA]</scope>
    <source>
        <strain evidence="1 2">PLAI 1-29</strain>
    </source>
</reference>
<evidence type="ECO:0000313" key="1">
    <source>
        <dbReference type="EMBL" id="NJQ00856.1"/>
    </source>
</evidence>
<gene>
    <name evidence="1" type="ORF">HCK00_10005</name>
</gene>
<accession>A0ABX1BT28</accession>
<organism evidence="1 2">
    <name type="scientific">Streptomyces zingiberis</name>
    <dbReference type="NCBI Taxonomy" id="2053010"/>
    <lineage>
        <taxon>Bacteria</taxon>
        <taxon>Bacillati</taxon>
        <taxon>Actinomycetota</taxon>
        <taxon>Actinomycetes</taxon>
        <taxon>Kitasatosporales</taxon>
        <taxon>Streptomycetaceae</taxon>
        <taxon>Streptomyces</taxon>
    </lineage>
</organism>
<name>A0ABX1BT28_9ACTN</name>